<reference evidence="1" key="2">
    <citation type="submission" date="2023-01" db="EMBL/GenBank/DDBJ databases">
        <title>Draft genome sequence of Sneathiella chinensis strain NBRC 103408.</title>
        <authorList>
            <person name="Sun Q."/>
            <person name="Mori K."/>
        </authorList>
    </citation>
    <scope>NUCLEOTIDE SEQUENCE</scope>
    <source>
        <strain evidence="1">NBRC 103408</strain>
    </source>
</reference>
<keyword evidence="2" id="KW-1185">Reference proteome</keyword>
<accession>A0ABQ5U526</accession>
<sequence>MGRNVDQIDWSGKGMNVINEITVNRVNYVAMQQKIHNFQKIILPTKQAVPQNGTDCNFGKQQERKNATNGILRDNRLICLCR</sequence>
<protein>
    <submittedName>
        <fullName evidence="1">Uncharacterized protein</fullName>
    </submittedName>
</protein>
<organism evidence="1 2">
    <name type="scientific">Sneathiella chinensis</name>
    <dbReference type="NCBI Taxonomy" id="349750"/>
    <lineage>
        <taxon>Bacteria</taxon>
        <taxon>Pseudomonadati</taxon>
        <taxon>Pseudomonadota</taxon>
        <taxon>Alphaproteobacteria</taxon>
        <taxon>Sneathiellales</taxon>
        <taxon>Sneathiellaceae</taxon>
        <taxon>Sneathiella</taxon>
    </lineage>
</organism>
<dbReference type="EMBL" id="BSNF01000008">
    <property type="protein sequence ID" value="GLQ07234.1"/>
    <property type="molecule type" value="Genomic_DNA"/>
</dbReference>
<dbReference type="Proteomes" id="UP001161409">
    <property type="component" value="Unassembled WGS sequence"/>
</dbReference>
<reference evidence="1" key="1">
    <citation type="journal article" date="2014" name="Int. J. Syst. Evol. Microbiol.">
        <title>Complete genome of a new Firmicutes species belonging to the dominant human colonic microbiota ('Ruminococcus bicirculans') reveals two chromosomes and a selective capacity to utilize plant glucans.</title>
        <authorList>
            <consortium name="NISC Comparative Sequencing Program"/>
            <person name="Wegmann U."/>
            <person name="Louis P."/>
            <person name="Goesmann A."/>
            <person name="Henrissat B."/>
            <person name="Duncan S.H."/>
            <person name="Flint H.J."/>
        </authorList>
    </citation>
    <scope>NUCLEOTIDE SEQUENCE</scope>
    <source>
        <strain evidence="1">NBRC 103408</strain>
    </source>
</reference>
<name>A0ABQ5U526_9PROT</name>
<proteinExistence type="predicted"/>
<evidence type="ECO:0000313" key="1">
    <source>
        <dbReference type="EMBL" id="GLQ07234.1"/>
    </source>
</evidence>
<evidence type="ECO:0000313" key="2">
    <source>
        <dbReference type="Proteomes" id="UP001161409"/>
    </source>
</evidence>
<comment type="caution">
    <text evidence="1">The sequence shown here is derived from an EMBL/GenBank/DDBJ whole genome shotgun (WGS) entry which is preliminary data.</text>
</comment>
<gene>
    <name evidence="1" type="ORF">GCM10007924_24550</name>
</gene>